<dbReference type="AlphaFoldDB" id="A0A835ESW4"/>
<name>A0A835ESW4_9POAL</name>
<protein>
    <submittedName>
        <fullName evidence="1">Uncharacterized protein</fullName>
    </submittedName>
</protein>
<gene>
    <name evidence="1" type="ORF">HU200_024995</name>
</gene>
<dbReference type="Proteomes" id="UP000636709">
    <property type="component" value="Unassembled WGS sequence"/>
</dbReference>
<evidence type="ECO:0000313" key="2">
    <source>
        <dbReference type="Proteomes" id="UP000636709"/>
    </source>
</evidence>
<sequence length="230" mass="25113">MRERISPYPASDSKVRVPAHGATSSIRHLLGGWSGPASSFLRDFERRARFFSASTGFFCAVVLRAGSRMSTTTRSFIPCQAMASSPKPRLPPSVRSAALRSLLDNVYSESEHARKATYIGAGRERSGPAAEAGPPRPLLRISLCLGLRGMLAVAEHKLIMVARRAAVCVAVDDRRQERGGHLRARVLEALRRGLRHAGLQAEVTAQARHQACKRPGFWTGHRGCGHLLFP</sequence>
<accession>A0A835ESW4</accession>
<keyword evidence="2" id="KW-1185">Reference proteome</keyword>
<proteinExistence type="predicted"/>
<evidence type="ECO:0000313" key="1">
    <source>
        <dbReference type="EMBL" id="KAF8718694.1"/>
    </source>
</evidence>
<reference evidence="1" key="1">
    <citation type="submission" date="2020-07" db="EMBL/GenBank/DDBJ databases">
        <title>Genome sequence and genetic diversity analysis of an under-domesticated orphan crop, white fonio (Digitaria exilis).</title>
        <authorList>
            <person name="Bennetzen J.L."/>
            <person name="Chen S."/>
            <person name="Ma X."/>
            <person name="Wang X."/>
            <person name="Yssel A.E.J."/>
            <person name="Chaluvadi S.R."/>
            <person name="Johnson M."/>
            <person name="Gangashetty P."/>
            <person name="Hamidou F."/>
            <person name="Sanogo M.D."/>
            <person name="Zwaenepoel A."/>
            <person name="Wallace J."/>
            <person name="Van De Peer Y."/>
            <person name="Van Deynze A."/>
        </authorList>
    </citation>
    <scope>NUCLEOTIDE SEQUENCE</scope>
    <source>
        <tissue evidence="1">Leaves</tissue>
    </source>
</reference>
<dbReference type="EMBL" id="JACEFO010001706">
    <property type="protein sequence ID" value="KAF8718694.1"/>
    <property type="molecule type" value="Genomic_DNA"/>
</dbReference>
<organism evidence="1 2">
    <name type="scientific">Digitaria exilis</name>
    <dbReference type="NCBI Taxonomy" id="1010633"/>
    <lineage>
        <taxon>Eukaryota</taxon>
        <taxon>Viridiplantae</taxon>
        <taxon>Streptophyta</taxon>
        <taxon>Embryophyta</taxon>
        <taxon>Tracheophyta</taxon>
        <taxon>Spermatophyta</taxon>
        <taxon>Magnoliopsida</taxon>
        <taxon>Liliopsida</taxon>
        <taxon>Poales</taxon>
        <taxon>Poaceae</taxon>
        <taxon>PACMAD clade</taxon>
        <taxon>Panicoideae</taxon>
        <taxon>Panicodae</taxon>
        <taxon>Paniceae</taxon>
        <taxon>Anthephorinae</taxon>
        <taxon>Digitaria</taxon>
    </lineage>
</organism>
<comment type="caution">
    <text evidence="1">The sequence shown here is derived from an EMBL/GenBank/DDBJ whole genome shotgun (WGS) entry which is preliminary data.</text>
</comment>